<dbReference type="InterPro" id="IPR050443">
    <property type="entry name" value="RbsD/FucU_mutarotase"/>
</dbReference>
<dbReference type="GO" id="GO:0006004">
    <property type="term" value="P:fucose metabolic process"/>
    <property type="evidence" value="ECO:0007669"/>
    <property type="project" value="TreeGrafter"/>
</dbReference>
<accession>A0A7T3ZWS4</accession>
<reference evidence="4 5" key="1">
    <citation type="submission" date="2020-12" db="EMBL/GenBank/DDBJ databases">
        <title>FDA dAtabase for Regulatory Grade micrObial Sequences (FDA-ARGOS): Supporting development and validation of Infectious Disease Dx tests.</title>
        <authorList>
            <person name="Sproer C."/>
            <person name="Gronow S."/>
            <person name="Severitt S."/>
            <person name="Schroder I."/>
            <person name="Tallon L."/>
            <person name="Sadzewicz L."/>
            <person name="Zhao X."/>
            <person name="Boylan J."/>
            <person name="Ott S."/>
            <person name="Bowen H."/>
            <person name="Vavikolanu K."/>
            <person name="Mehta A."/>
            <person name="Aluvathingal J."/>
            <person name="Nadendla S."/>
            <person name="Lowell S."/>
            <person name="Myers T."/>
            <person name="Yan Y."/>
            <person name="Sichtig H."/>
        </authorList>
    </citation>
    <scope>NUCLEOTIDE SEQUENCE [LARGE SCALE GENOMIC DNA]</scope>
    <source>
        <strain evidence="4 5">FDAARGOS_990</strain>
    </source>
</reference>
<dbReference type="Pfam" id="PF05025">
    <property type="entry name" value="RbsD_FucU"/>
    <property type="match status" value="1"/>
</dbReference>
<dbReference type="InterPro" id="IPR007721">
    <property type="entry name" value="RbsD_FucU"/>
</dbReference>
<dbReference type="InterPro" id="IPR023750">
    <property type="entry name" value="RbsD-like_sf"/>
</dbReference>
<proteinExistence type="predicted"/>
<evidence type="ECO:0000313" key="5">
    <source>
        <dbReference type="Proteomes" id="UP000595374"/>
    </source>
</evidence>
<evidence type="ECO:0000256" key="2">
    <source>
        <dbReference type="ARBA" id="ARBA00023235"/>
    </source>
</evidence>
<gene>
    <name evidence="4" type="ORF">I6H47_09495</name>
</gene>
<organism evidence="4 5">
    <name type="scientific">Brevibacterium casei</name>
    <dbReference type="NCBI Taxonomy" id="33889"/>
    <lineage>
        <taxon>Bacteria</taxon>
        <taxon>Bacillati</taxon>
        <taxon>Actinomycetota</taxon>
        <taxon>Actinomycetes</taxon>
        <taxon>Micrococcales</taxon>
        <taxon>Brevibacteriaceae</taxon>
        <taxon>Brevibacterium</taxon>
    </lineage>
</organism>
<evidence type="ECO:0000256" key="3">
    <source>
        <dbReference type="ARBA" id="ARBA00036324"/>
    </source>
</evidence>
<dbReference type="Gene3D" id="3.40.1650.10">
    <property type="entry name" value="RbsD-like domain"/>
    <property type="match status" value="1"/>
</dbReference>
<dbReference type="PANTHER" id="PTHR31690:SF4">
    <property type="entry name" value="FUCOSE MUTAROTASE"/>
    <property type="match status" value="1"/>
</dbReference>
<dbReference type="AlphaFoldDB" id="A0A7T3ZWS4"/>
<evidence type="ECO:0000256" key="1">
    <source>
        <dbReference type="ARBA" id="ARBA00000223"/>
    </source>
</evidence>
<comment type="catalytic activity">
    <reaction evidence="1">
        <text>beta-D-ribopyranose = beta-D-ribofuranose</text>
        <dbReference type="Rhea" id="RHEA:25432"/>
        <dbReference type="ChEBI" id="CHEBI:27476"/>
        <dbReference type="ChEBI" id="CHEBI:47002"/>
        <dbReference type="EC" id="5.4.99.62"/>
    </reaction>
</comment>
<dbReference type="GO" id="GO:0042806">
    <property type="term" value="F:fucose binding"/>
    <property type="evidence" value="ECO:0007669"/>
    <property type="project" value="TreeGrafter"/>
</dbReference>
<evidence type="ECO:0000313" key="4">
    <source>
        <dbReference type="EMBL" id="QQB13098.1"/>
    </source>
</evidence>
<name>A0A7T3ZWS4_9MICO</name>
<dbReference type="EMBL" id="CP065989">
    <property type="protein sequence ID" value="QQB13098.1"/>
    <property type="molecule type" value="Genomic_DNA"/>
</dbReference>
<dbReference type="SUPFAM" id="SSF102546">
    <property type="entry name" value="RbsD-like"/>
    <property type="match status" value="1"/>
</dbReference>
<protein>
    <submittedName>
        <fullName evidence="4">RbsD/FucU family protein</fullName>
    </submittedName>
</protein>
<dbReference type="PANTHER" id="PTHR31690">
    <property type="entry name" value="FUCOSE MUTAROTASE"/>
    <property type="match status" value="1"/>
</dbReference>
<sequence length="138" mass="14486">MLTTPLTHPELLAALARCGHGTKILIADGNYPHLTGVPAGTTRIALNVTPGLLTVDQVLEPLARTIPLEACEFMLTAEAGTAPAVDGYAALLPGVPFTGHERFAFYDTARLPDVGLIIATGDQRQYANLLITVGVVTP</sequence>
<dbReference type="GO" id="GO:0062193">
    <property type="term" value="F:D-ribose pyranase activity"/>
    <property type="evidence" value="ECO:0007669"/>
    <property type="project" value="UniProtKB-EC"/>
</dbReference>
<keyword evidence="2" id="KW-0413">Isomerase</keyword>
<dbReference type="Proteomes" id="UP000595374">
    <property type="component" value="Chromosome"/>
</dbReference>
<comment type="catalytic activity">
    <reaction evidence="3">
        <text>alpha-L-fucose = beta-L-fucose</text>
        <dbReference type="Rhea" id="RHEA:25580"/>
        <dbReference type="ChEBI" id="CHEBI:42548"/>
        <dbReference type="ChEBI" id="CHEBI:42589"/>
        <dbReference type="EC" id="5.1.3.29"/>
    </reaction>
</comment>
<dbReference type="GO" id="GO:0036373">
    <property type="term" value="F:L-fucose mutarotase activity"/>
    <property type="evidence" value="ECO:0007669"/>
    <property type="project" value="UniProtKB-EC"/>
</dbReference>
<dbReference type="RefSeq" id="WP_198498325.1">
    <property type="nucleotide sequence ID" value="NZ_CP065989.1"/>
</dbReference>